<evidence type="ECO:0000256" key="2">
    <source>
        <dbReference type="ARBA" id="ARBA00022691"/>
    </source>
</evidence>
<dbReference type="PANTHER" id="PTHR11228">
    <property type="entry name" value="RADICAL SAM DOMAIN PROTEIN"/>
    <property type="match status" value="1"/>
</dbReference>
<reference evidence="7 8" key="1">
    <citation type="submission" date="2016-10" db="EMBL/GenBank/DDBJ databases">
        <authorList>
            <person name="de Groot N.N."/>
        </authorList>
    </citation>
    <scope>NUCLEOTIDE SEQUENCE [LARGE SCALE GENOMIC DNA]</scope>
    <source>
        <strain evidence="7 8">DSM 25584</strain>
    </source>
</reference>
<keyword evidence="2" id="KW-0949">S-adenosyl-L-methionine</keyword>
<keyword evidence="4" id="KW-0408">Iron</keyword>
<proteinExistence type="predicted"/>
<accession>A0A1G7RBL4</accession>
<evidence type="ECO:0000259" key="6">
    <source>
        <dbReference type="Pfam" id="PF04055"/>
    </source>
</evidence>
<dbReference type="PANTHER" id="PTHR11228:SF7">
    <property type="entry name" value="PQQA PEPTIDE CYCLASE"/>
    <property type="match status" value="1"/>
</dbReference>
<feature type="domain" description="Radical SAM core" evidence="6">
    <location>
        <begin position="39"/>
        <end position="181"/>
    </location>
</feature>
<dbReference type="InterPro" id="IPR013785">
    <property type="entry name" value="Aldolase_TIM"/>
</dbReference>
<gene>
    <name evidence="7" type="ORF">SAMN05216241_10570</name>
</gene>
<dbReference type="CDD" id="cd01335">
    <property type="entry name" value="Radical_SAM"/>
    <property type="match status" value="1"/>
</dbReference>
<organism evidence="7 8">
    <name type="scientific">Limimonas halophila</name>
    <dbReference type="NCBI Taxonomy" id="1082479"/>
    <lineage>
        <taxon>Bacteria</taxon>
        <taxon>Pseudomonadati</taxon>
        <taxon>Pseudomonadota</taxon>
        <taxon>Alphaproteobacteria</taxon>
        <taxon>Rhodospirillales</taxon>
        <taxon>Rhodovibrionaceae</taxon>
        <taxon>Limimonas</taxon>
    </lineage>
</organism>
<dbReference type="EMBL" id="FNCE01000005">
    <property type="protein sequence ID" value="SDG08142.1"/>
    <property type="molecule type" value="Genomic_DNA"/>
</dbReference>
<evidence type="ECO:0000256" key="5">
    <source>
        <dbReference type="ARBA" id="ARBA00023014"/>
    </source>
</evidence>
<protein>
    <submittedName>
        <fullName evidence="7">4Fe-4S single cluster domain-containing protein</fullName>
    </submittedName>
</protein>
<evidence type="ECO:0000313" key="7">
    <source>
        <dbReference type="EMBL" id="SDG08142.1"/>
    </source>
</evidence>
<evidence type="ECO:0000256" key="1">
    <source>
        <dbReference type="ARBA" id="ARBA00001966"/>
    </source>
</evidence>
<evidence type="ECO:0000256" key="3">
    <source>
        <dbReference type="ARBA" id="ARBA00022723"/>
    </source>
</evidence>
<dbReference type="InterPro" id="IPR050377">
    <property type="entry name" value="Radical_SAM_PqqE_MftC-like"/>
</dbReference>
<dbReference type="SFLD" id="SFLDS00029">
    <property type="entry name" value="Radical_SAM"/>
    <property type="match status" value="1"/>
</dbReference>
<dbReference type="Proteomes" id="UP000199415">
    <property type="component" value="Unassembled WGS sequence"/>
</dbReference>
<comment type="cofactor">
    <cofactor evidence="1">
        <name>[4Fe-4S] cluster</name>
        <dbReference type="ChEBI" id="CHEBI:49883"/>
    </cofactor>
</comment>
<dbReference type="Pfam" id="PF04055">
    <property type="entry name" value="Radical_SAM"/>
    <property type="match status" value="1"/>
</dbReference>
<keyword evidence="8" id="KW-1185">Reference proteome</keyword>
<keyword evidence="3" id="KW-0479">Metal-binding</keyword>
<name>A0A1G7RBL4_9PROT</name>
<sequence>MSVAQTKSRAPAKFEDPEFTADGERRAQVDFQAMRTLWINTGTLCNLACTNCYIESSPKNDALVYISLQEVARYLDELDELGTGREVGFTGGEPFMNPQMTAILEDTLRRGYRALVLTNAMRPMMKQGEALKRLNETYGDQLVIRVSVDHYSRDLHEEERGHNTWAKMVDGLKWLADNGFQLDIAGRTRWGEDECGLREGYARLFGKLGVPVDAHDPEELLLFPEMDPNAHVPEITTACWGKLGIDPSSIMCASSRMVVKRKGWDRPGVVACTLIPYDREFEFGETLRESMKPVKLNHINCAKFCVLGGGSCS</sequence>
<dbReference type="AlphaFoldDB" id="A0A1G7RBL4"/>
<evidence type="ECO:0000256" key="4">
    <source>
        <dbReference type="ARBA" id="ARBA00023004"/>
    </source>
</evidence>
<dbReference type="SFLD" id="SFLDG01067">
    <property type="entry name" value="SPASM/twitch_domain_containing"/>
    <property type="match status" value="1"/>
</dbReference>
<dbReference type="RefSeq" id="WP_245659514.1">
    <property type="nucleotide sequence ID" value="NZ_FNCE01000005.1"/>
</dbReference>
<dbReference type="GO" id="GO:0046872">
    <property type="term" value="F:metal ion binding"/>
    <property type="evidence" value="ECO:0007669"/>
    <property type="project" value="UniProtKB-KW"/>
</dbReference>
<dbReference type="InterPro" id="IPR007197">
    <property type="entry name" value="rSAM"/>
</dbReference>
<dbReference type="GO" id="GO:0051536">
    <property type="term" value="F:iron-sulfur cluster binding"/>
    <property type="evidence" value="ECO:0007669"/>
    <property type="project" value="UniProtKB-KW"/>
</dbReference>
<dbReference type="Gene3D" id="3.20.20.70">
    <property type="entry name" value="Aldolase class I"/>
    <property type="match status" value="1"/>
</dbReference>
<dbReference type="GO" id="GO:0003824">
    <property type="term" value="F:catalytic activity"/>
    <property type="evidence" value="ECO:0007669"/>
    <property type="project" value="InterPro"/>
</dbReference>
<dbReference type="InterPro" id="IPR058240">
    <property type="entry name" value="rSAM_sf"/>
</dbReference>
<keyword evidence="5" id="KW-0411">Iron-sulfur</keyword>
<dbReference type="STRING" id="1082479.SAMN05216241_10570"/>
<dbReference type="SUPFAM" id="SSF102114">
    <property type="entry name" value="Radical SAM enzymes"/>
    <property type="match status" value="1"/>
</dbReference>
<evidence type="ECO:0000313" key="8">
    <source>
        <dbReference type="Proteomes" id="UP000199415"/>
    </source>
</evidence>